<dbReference type="AlphaFoldDB" id="A0A956N7P3"/>
<comment type="caution">
    <text evidence="1">The sequence shown here is derived from an EMBL/GenBank/DDBJ whole genome shotgun (WGS) entry which is preliminary data.</text>
</comment>
<dbReference type="EMBL" id="JAGQHS010000001">
    <property type="protein sequence ID" value="MCA9754270.1"/>
    <property type="molecule type" value="Genomic_DNA"/>
</dbReference>
<protein>
    <submittedName>
        <fullName evidence="1">Aspartyl/glutamyl-tRNA amidotransferase subunit C</fullName>
    </submittedName>
</protein>
<dbReference type="Gene3D" id="1.10.20.60">
    <property type="entry name" value="Glu-tRNAGln amidotransferase C subunit, N-terminal domain"/>
    <property type="match status" value="1"/>
</dbReference>
<proteinExistence type="predicted"/>
<evidence type="ECO:0000313" key="1">
    <source>
        <dbReference type="EMBL" id="MCA9754270.1"/>
    </source>
</evidence>
<evidence type="ECO:0000313" key="2">
    <source>
        <dbReference type="Proteomes" id="UP000739538"/>
    </source>
</evidence>
<dbReference type="Proteomes" id="UP000739538">
    <property type="component" value="Unassembled WGS sequence"/>
</dbReference>
<dbReference type="InterPro" id="IPR036113">
    <property type="entry name" value="Asp/Glu-ADT_sf_sub_c"/>
</dbReference>
<reference evidence="1" key="2">
    <citation type="journal article" date="2021" name="Microbiome">
        <title>Successional dynamics and alternative stable states in a saline activated sludge microbial community over 9 years.</title>
        <authorList>
            <person name="Wang Y."/>
            <person name="Ye J."/>
            <person name="Ju F."/>
            <person name="Liu L."/>
            <person name="Boyd J.A."/>
            <person name="Deng Y."/>
            <person name="Parks D.H."/>
            <person name="Jiang X."/>
            <person name="Yin X."/>
            <person name="Woodcroft B.J."/>
            <person name="Tyson G.W."/>
            <person name="Hugenholtz P."/>
            <person name="Polz M.F."/>
            <person name="Zhang T."/>
        </authorList>
    </citation>
    <scope>NUCLEOTIDE SEQUENCE</scope>
    <source>
        <strain evidence="1">HKST-UBA02</strain>
    </source>
</reference>
<dbReference type="GO" id="GO:0006450">
    <property type="term" value="P:regulation of translational fidelity"/>
    <property type="evidence" value="ECO:0007669"/>
    <property type="project" value="InterPro"/>
</dbReference>
<accession>A0A956N7P3</accession>
<gene>
    <name evidence="1" type="ORF">KDA27_00600</name>
</gene>
<reference evidence="1" key="1">
    <citation type="submission" date="2020-04" db="EMBL/GenBank/DDBJ databases">
        <authorList>
            <person name="Zhang T."/>
        </authorList>
    </citation>
    <scope>NUCLEOTIDE SEQUENCE</scope>
    <source>
        <strain evidence="1">HKST-UBA02</strain>
    </source>
</reference>
<dbReference type="SUPFAM" id="SSF141000">
    <property type="entry name" value="Glu-tRNAGln amidotransferase C subunit"/>
    <property type="match status" value="1"/>
</dbReference>
<organism evidence="1 2">
    <name type="scientific">Eiseniibacteriota bacterium</name>
    <dbReference type="NCBI Taxonomy" id="2212470"/>
    <lineage>
        <taxon>Bacteria</taxon>
        <taxon>Candidatus Eiseniibacteriota</taxon>
    </lineage>
</organism>
<name>A0A956N7P3_UNCEI</name>
<sequence length="113" mass="11888">MSGDRTSWTVSDWARLARIEIPEEERAGLEADLERIVGWIGALGEAGVAAAGESASSLAASDFSLATSDGTPVERPDRVQPSLPQHDAIAETASSHDGYLVVPRVVDRSGDEA</sequence>